<dbReference type="Gene3D" id="3.40.1190.20">
    <property type="match status" value="1"/>
</dbReference>
<comment type="caution">
    <text evidence="9">The sequence shown here is derived from an EMBL/GenBank/DDBJ whole genome shotgun (WGS) entry which is preliminary data.</text>
</comment>
<comment type="similarity">
    <text evidence="1">Belongs to the carbohydrate kinase PfkB family.</text>
</comment>
<dbReference type="Proteomes" id="UP001500466">
    <property type="component" value="Unassembled WGS sequence"/>
</dbReference>
<keyword evidence="2 6" id="KW-0808">Transferase</keyword>
<dbReference type="InterPro" id="IPR002173">
    <property type="entry name" value="Carboh/pur_kinase_PfkB_CS"/>
</dbReference>
<evidence type="ECO:0000313" key="9">
    <source>
        <dbReference type="EMBL" id="GAA4971595.1"/>
    </source>
</evidence>
<keyword evidence="5" id="KW-0067">ATP-binding</keyword>
<feature type="region of interest" description="Disordered" evidence="7">
    <location>
        <begin position="305"/>
        <end position="342"/>
    </location>
</feature>
<sequence length="342" mass="34220">MIVTVTANPALDVTYHLDRVAWHGSNRVERVAARAGGKGVNVARVLAALGIPAAVLGPVGGRTGEQIREDLAAAGLRDATVPVAAESRRTTTVVDASADDATVFNEAGPHLGDADWARLRDAYDALLGDARGVALCGSLPPGAPAGLYAGLVRRARDAGVPVLLDTSGPAFHAGLAAGPDLVKPNADELRDATGESDPGQAVAALSARLRAAGGGAVVASLGPRGLLAATGAGWWRARLPYAIRGNPTGAGDAGVAALLAGLTAGRPWPDLLAEAVAWSASAVAAPLAGSVDRTTYATARAHVLVSATEPPESRPPGSGPPESGPSDGGPSERNCHAAHGDR</sequence>
<protein>
    <submittedName>
        <fullName evidence="9">1-phosphofructokinase family hexose kinase</fullName>
    </submittedName>
</protein>
<proteinExistence type="inferred from homology"/>
<dbReference type="PANTHER" id="PTHR46566:SF5">
    <property type="entry name" value="1-PHOSPHOFRUCTOKINASE"/>
    <property type="match status" value="1"/>
</dbReference>
<keyword evidence="4" id="KW-0418">Kinase</keyword>
<keyword evidence="3" id="KW-0547">Nucleotide-binding</keyword>
<keyword evidence="10" id="KW-1185">Reference proteome</keyword>
<name>A0ABP9HIR2_9ACTN</name>
<feature type="compositionally biased region" description="Pro residues" evidence="7">
    <location>
        <begin position="313"/>
        <end position="323"/>
    </location>
</feature>
<accession>A0ABP9HIR2</accession>
<organism evidence="9 10">
    <name type="scientific">Yinghuangia aomiensis</name>
    <dbReference type="NCBI Taxonomy" id="676205"/>
    <lineage>
        <taxon>Bacteria</taxon>
        <taxon>Bacillati</taxon>
        <taxon>Actinomycetota</taxon>
        <taxon>Actinomycetes</taxon>
        <taxon>Kitasatosporales</taxon>
        <taxon>Streptomycetaceae</taxon>
        <taxon>Yinghuangia</taxon>
    </lineage>
</organism>
<feature type="domain" description="Carbohydrate kinase PfkB" evidence="8">
    <location>
        <begin position="24"/>
        <end position="288"/>
    </location>
</feature>
<evidence type="ECO:0000256" key="6">
    <source>
        <dbReference type="PIRNR" id="PIRNR000535"/>
    </source>
</evidence>
<dbReference type="PIRSF" id="PIRSF000535">
    <property type="entry name" value="1PFK/6PFK/LacC"/>
    <property type="match status" value="1"/>
</dbReference>
<dbReference type="PROSITE" id="PS00584">
    <property type="entry name" value="PFKB_KINASES_2"/>
    <property type="match status" value="1"/>
</dbReference>
<gene>
    <name evidence="9" type="ORF">GCM10023205_41890</name>
</gene>
<evidence type="ECO:0000256" key="5">
    <source>
        <dbReference type="ARBA" id="ARBA00022840"/>
    </source>
</evidence>
<evidence type="ECO:0000256" key="4">
    <source>
        <dbReference type="ARBA" id="ARBA00022777"/>
    </source>
</evidence>
<evidence type="ECO:0000313" key="10">
    <source>
        <dbReference type="Proteomes" id="UP001500466"/>
    </source>
</evidence>
<dbReference type="PROSITE" id="PS00583">
    <property type="entry name" value="PFKB_KINASES_1"/>
    <property type="match status" value="1"/>
</dbReference>
<dbReference type="RefSeq" id="WP_345677098.1">
    <property type="nucleotide sequence ID" value="NZ_BAABHS010000014.1"/>
</dbReference>
<dbReference type="PANTHER" id="PTHR46566">
    <property type="entry name" value="1-PHOSPHOFRUCTOKINASE-RELATED"/>
    <property type="match status" value="1"/>
</dbReference>
<dbReference type="CDD" id="cd01164">
    <property type="entry name" value="FruK_PfkB_like"/>
    <property type="match status" value="1"/>
</dbReference>
<dbReference type="NCBIfam" id="TIGR03168">
    <property type="entry name" value="1-PFK"/>
    <property type="match status" value="1"/>
</dbReference>
<evidence type="ECO:0000259" key="8">
    <source>
        <dbReference type="Pfam" id="PF00294"/>
    </source>
</evidence>
<evidence type="ECO:0000256" key="3">
    <source>
        <dbReference type="ARBA" id="ARBA00022741"/>
    </source>
</evidence>
<evidence type="ECO:0000256" key="7">
    <source>
        <dbReference type="SAM" id="MobiDB-lite"/>
    </source>
</evidence>
<dbReference type="SUPFAM" id="SSF53613">
    <property type="entry name" value="Ribokinase-like"/>
    <property type="match status" value="1"/>
</dbReference>
<dbReference type="Pfam" id="PF00294">
    <property type="entry name" value="PfkB"/>
    <property type="match status" value="1"/>
</dbReference>
<dbReference type="InterPro" id="IPR017583">
    <property type="entry name" value="Tagatose/fructose_Pkinase"/>
</dbReference>
<dbReference type="InterPro" id="IPR011611">
    <property type="entry name" value="PfkB_dom"/>
</dbReference>
<dbReference type="EMBL" id="BAABHS010000014">
    <property type="protein sequence ID" value="GAA4971595.1"/>
    <property type="molecule type" value="Genomic_DNA"/>
</dbReference>
<feature type="compositionally biased region" description="Basic and acidic residues" evidence="7">
    <location>
        <begin position="333"/>
        <end position="342"/>
    </location>
</feature>
<dbReference type="InterPro" id="IPR029056">
    <property type="entry name" value="Ribokinase-like"/>
</dbReference>
<evidence type="ECO:0000256" key="1">
    <source>
        <dbReference type="ARBA" id="ARBA00010688"/>
    </source>
</evidence>
<reference evidence="10" key="1">
    <citation type="journal article" date="2019" name="Int. J. Syst. Evol. Microbiol.">
        <title>The Global Catalogue of Microorganisms (GCM) 10K type strain sequencing project: providing services to taxonomists for standard genome sequencing and annotation.</title>
        <authorList>
            <consortium name="The Broad Institute Genomics Platform"/>
            <consortium name="The Broad Institute Genome Sequencing Center for Infectious Disease"/>
            <person name="Wu L."/>
            <person name="Ma J."/>
        </authorList>
    </citation>
    <scope>NUCLEOTIDE SEQUENCE [LARGE SCALE GENOMIC DNA]</scope>
    <source>
        <strain evidence="10">JCM 17986</strain>
    </source>
</reference>
<evidence type="ECO:0000256" key="2">
    <source>
        <dbReference type="ARBA" id="ARBA00022679"/>
    </source>
</evidence>